<protein>
    <submittedName>
        <fullName evidence="3">Uncharacterized protein</fullName>
    </submittedName>
</protein>
<dbReference type="EMBL" id="CABFNS010000774">
    <property type="protein sequence ID" value="VUC27751.1"/>
    <property type="molecule type" value="Genomic_DNA"/>
</dbReference>
<evidence type="ECO:0000313" key="3">
    <source>
        <dbReference type="EMBL" id="VUC27751.1"/>
    </source>
</evidence>
<reference evidence="3 4" key="1">
    <citation type="submission" date="2019-06" db="EMBL/GenBank/DDBJ databases">
        <authorList>
            <person name="Broberg M."/>
        </authorList>
    </citation>
    <scope>NUCLEOTIDE SEQUENCE [LARGE SCALE GENOMIC DNA]</scope>
</reference>
<gene>
    <name evidence="3" type="ORF">CLO192961_LOCUS218241</name>
</gene>
<evidence type="ECO:0000313" key="4">
    <source>
        <dbReference type="Proteomes" id="UP000766486"/>
    </source>
</evidence>
<accession>A0ABY6UD18</accession>
<feature type="region of interest" description="Disordered" evidence="1">
    <location>
        <begin position="22"/>
        <end position="43"/>
    </location>
</feature>
<sequence length="193" mass="22551">MKLFSVLASALLVAAFAASMPTPKDASDNDNNNMSTNTSEVENIESRMRESWEELVNPLHDHPYVKDHNLTTPFFYATERMPDSTIQMEYKYSLHLEEVKLIETDSFKCLDSNHSPWFPRFSWQFKGYCEDDYGQCFLRALRKRGAIAHNWQCWKRDDGWWQADYTHFHAYLAAIPVLDESLAEIIGFEPHCE</sequence>
<comment type="caution">
    <text evidence="3">The sequence shown here is derived from an EMBL/GenBank/DDBJ whole genome shotgun (WGS) entry which is preliminary data.</text>
</comment>
<keyword evidence="4" id="KW-1185">Reference proteome</keyword>
<feature type="chain" id="PRO_5046683164" evidence="2">
    <location>
        <begin position="27"/>
        <end position="193"/>
    </location>
</feature>
<organism evidence="3 4">
    <name type="scientific">Bionectria ochroleuca</name>
    <name type="common">Gliocladium roseum</name>
    <dbReference type="NCBI Taxonomy" id="29856"/>
    <lineage>
        <taxon>Eukaryota</taxon>
        <taxon>Fungi</taxon>
        <taxon>Dikarya</taxon>
        <taxon>Ascomycota</taxon>
        <taxon>Pezizomycotina</taxon>
        <taxon>Sordariomycetes</taxon>
        <taxon>Hypocreomycetidae</taxon>
        <taxon>Hypocreales</taxon>
        <taxon>Bionectriaceae</taxon>
        <taxon>Clonostachys</taxon>
    </lineage>
</organism>
<keyword evidence="2" id="KW-0732">Signal</keyword>
<evidence type="ECO:0000256" key="1">
    <source>
        <dbReference type="SAM" id="MobiDB-lite"/>
    </source>
</evidence>
<feature type="signal peptide" evidence="2">
    <location>
        <begin position="1"/>
        <end position="26"/>
    </location>
</feature>
<proteinExistence type="predicted"/>
<evidence type="ECO:0000256" key="2">
    <source>
        <dbReference type="SAM" id="SignalP"/>
    </source>
</evidence>
<feature type="compositionally biased region" description="Low complexity" evidence="1">
    <location>
        <begin position="29"/>
        <end position="39"/>
    </location>
</feature>
<name>A0ABY6UD18_BIOOC</name>
<dbReference type="Proteomes" id="UP000766486">
    <property type="component" value="Unassembled WGS sequence"/>
</dbReference>